<proteinExistence type="predicted"/>
<gene>
    <name evidence="1" type="ORF">E5355_12455</name>
</gene>
<accession>A0A4S2APQ9</accession>
<comment type="caution">
    <text evidence="1">The sequence shown here is derived from an EMBL/GenBank/DDBJ whole genome shotgun (WGS) entry which is preliminary data.</text>
</comment>
<dbReference type="Proteomes" id="UP000310532">
    <property type="component" value="Unassembled WGS sequence"/>
</dbReference>
<dbReference type="PROSITE" id="PS51257">
    <property type="entry name" value="PROKAR_LIPOPROTEIN"/>
    <property type="match status" value="1"/>
</dbReference>
<keyword evidence="2" id="KW-1185">Reference proteome</keyword>
<protein>
    <submittedName>
        <fullName evidence="1">6-bladed beta-propeller</fullName>
    </submittedName>
</protein>
<dbReference type="EMBL" id="SRYZ01000028">
    <property type="protein sequence ID" value="TGY03227.1"/>
    <property type="molecule type" value="Genomic_DNA"/>
</dbReference>
<evidence type="ECO:0000313" key="1">
    <source>
        <dbReference type="EMBL" id="TGY03227.1"/>
    </source>
</evidence>
<reference evidence="1 2" key="1">
    <citation type="submission" date="2019-04" db="EMBL/GenBank/DDBJ databases">
        <title>Microbes associate with the intestines of laboratory mice.</title>
        <authorList>
            <person name="Navarre W."/>
            <person name="Wong E."/>
            <person name="Huang K."/>
            <person name="Tropini C."/>
            <person name="Ng K."/>
            <person name="Yu B."/>
        </authorList>
    </citation>
    <scope>NUCLEOTIDE SEQUENCE [LARGE SCALE GENOMIC DNA]</scope>
    <source>
        <strain evidence="1 2">NM69_E16B</strain>
    </source>
</reference>
<sequence length="390" mass="45015">MMKQLYYITTFLLIFCSCQNKNRSNESLFQAENISTEGLQTITVEVEDYDFEYLGKYLKAASYVQLAAEPLIGAIKEVQIKNEKIYVLDAFSRIVCYDMQGNVIFKIDAVGAGPGEYVRISAFAINEQSRELVIYDNPKTTLLYYNSDNGKHIKTEKFPKPNPGAMASSDGVYYYDNQFHSNYPNDSTLHYSLLLSKNGTDIVQRYFAHNQAEAEYHFSATPQPFSYNDSVLYYCRNFDNIVYKLSPNGLKAVYEIKIPNPLPFSKIEEKANEMGLMKSAYSLGIECIYKCENLLYFQFYKGGYLQVVLYDLSRKKQIYCGKRLADKAGREVPFYRLINGVYKNRFWGYITPETIEWALANEPDKDYPEIFRSYNPDSGNPIIAFYEVVK</sequence>
<dbReference type="Pfam" id="PF17170">
    <property type="entry name" value="DUF5128"/>
    <property type="match status" value="1"/>
</dbReference>
<name>A0A4S2APQ9_9BACE</name>
<evidence type="ECO:0000313" key="2">
    <source>
        <dbReference type="Proteomes" id="UP000310532"/>
    </source>
</evidence>
<organism evidence="1 2">
    <name type="scientific">Bacteroides muris</name>
    <name type="common">ex Afrizal et al. 2022</name>
    <dbReference type="NCBI Taxonomy" id="2516960"/>
    <lineage>
        <taxon>Bacteria</taxon>
        <taxon>Pseudomonadati</taxon>
        <taxon>Bacteroidota</taxon>
        <taxon>Bacteroidia</taxon>
        <taxon>Bacteroidales</taxon>
        <taxon>Bacteroidaceae</taxon>
        <taxon>Bacteroides</taxon>
    </lineage>
</organism>
<dbReference type="AlphaFoldDB" id="A0A4S2APQ9"/>
<dbReference type="Gene3D" id="2.120.10.30">
    <property type="entry name" value="TolB, C-terminal domain"/>
    <property type="match status" value="1"/>
</dbReference>
<dbReference type="InterPro" id="IPR011042">
    <property type="entry name" value="6-blade_b-propeller_TolB-like"/>
</dbReference>
<dbReference type="SUPFAM" id="SSF63825">
    <property type="entry name" value="YWTD domain"/>
    <property type="match status" value="1"/>
</dbReference>